<dbReference type="GO" id="GO:0032981">
    <property type="term" value="P:mitochondrial respiratory chain complex I assembly"/>
    <property type="evidence" value="ECO:0007669"/>
    <property type="project" value="TreeGrafter"/>
</dbReference>
<reference evidence="18" key="1">
    <citation type="journal article" date="2014" name="Proc. Natl. Acad. Sci. U.S.A.">
        <title>Extensive sampling of basidiomycete genomes demonstrates inadequacy of the white-rot/brown-rot paradigm for wood decay fungi.</title>
        <authorList>
            <person name="Riley R."/>
            <person name="Salamov A.A."/>
            <person name="Brown D.W."/>
            <person name="Nagy L.G."/>
            <person name="Floudas D."/>
            <person name="Held B.W."/>
            <person name="Levasseur A."/>
            <person name="Lombard V."/>
            <person name="Morin E."/>
            <person name="Otillar R."/>
            <person name="Lindquist E.A."/>
            <person name="Sun H."/>
            <person name="LaButti K.M."/>
            <person name="Schmutz J."/>
            <person name="Jabbour D."/>
            <person name="Luo H."/>
            <person name="Baker S.E."/>
            <person name="Pisabarro A.G."/>
            <person name="Walton J.D."/>
            <person name="Blanchette R.A."/>
            <person name="Henrissat B."/>
            <person name="Martin F."/>
            <person name="Cullen D."/>
            <person name="Hibbett D.S."/>
            <person name="Grigoriev I.V."/>
        </authorList>
    </citation>
    <scope>NUCLEOTIDE SEQUENCE [LARGE SCALE GENOMIC DNA]</scope>
    <source>
        <strain evidence="18">FD-172 SS1</strain>
    </source>
</reference>
<evidence type="ECO:0000256" key="2">
    <source>
        <dbReference type="ARBA" id="ARBA00004569"/>
    </source>
</evidence>
<evidence type="ECO:0000256" key="15">
    <source>
        <dbReference type="ARBA" id="ARBA00032739"/>
    </source>
</evidence>
<name>A0A067M4E9_BOTB1</name>
<evidence type="ECO:0000313" key="17">
    <source>
        <dbReference type="EMBL" id="KDQ09590.1"/>
    </source>
</evidence>
<keyword evidence="7" id="KW-0813">Transport</keyword>
<feature type="disulfide bond" evidence="16">
    <location>
        <begin position="24"/>
        <end position="34"/>
    </location>
</feature>
<dbReference type="HOGENOM" id="CLU_162182_0_0_1"/>
<dbReference type="InterPro" id="IPR019342">
    <property type="entry name" value="NADH_UbQ_OxRdtase_FeS-su5"/>
</dbReference>
<dbReference type="EMBL" id="KL198076">
    <property type="protein sequence ID" value="KDQ09590.1"/>
    <property type="molecule type" value="Genomic_DNA"/>
</dbReference>
<organism evidence="17 18">
    <name type="scientific">Botryobasidium botryosum (strain FD-172 SS1)</name>
    <dbReference type="NCBI Taxonomy" id="930990"/>
    <lineage>
        <taxon>Eukaryota</taxon>
        <taxon>Fungi</taxon>
        <taxon>Dikarya</taxon>
        <taxon>Basidiomycota</taxon>
        <taxon>Agaricomycotina</taxon>
        <taxon>Agaricomycetes</taxon>
        <taxon>Cantharellales</taxon>
        <taxon>Botryobasidiaceae</taxon>
        <taxon>Botryobasidium</taxon>
    </lineage>
</organism>
<evidence type="ECO:0000256" key="13">
    <source>
        <dbReference type="ARBA" id="ARBA00023157"/>
    </source>
</evidence>
<evidence type="ECO:0000256" key="12">
    <source>
        <dbReference type="ARBA" id="ARBA00023136"/>
    </source>
</evidence>
<dbReference type="OrthoDB" id="9992197at2759"/>
<evidence type="ECO:0000256" key="11">
    <source>
        <dbReference type="ARBA" id="ARBA00023128"/>
    </source>
</evidence>
<comment type="subcellular location">
    <subcellularLocation>
        <location evidence="3">Mitochondrion inner membrane</location>
        <topology evidence="3">Peripheral membrane protein</topology>
    </subcellularLocation>
    <subcellularLocation>
        <location evidence="2">Mitochondrion intermembrane space</location>
    </subcellularLocation>
</comment>
<evidence type="ECO:0000256" key="5">
    <source>
        <dbReference type="ARBA" id="ARBA00011261"/>
    </source>
</evidence>
<evidence type="ECO:0000256" key="8">
    <source>
        <dbReference type="ARBA" id="ARBA00022660"/>
    </source>
</evidence>
<dbReference type="PANTHER" id="PTHR15224:SF1">
    <property type="entry name" value="NADH DEHYDROGENASE [UBIQUINONE] IRON-SULFUR PROTEIN 5"/>
    <property type="match status" value="1"/>
</dbReference>
<protein>
    <recommendedName>
        <fullName evidence="6">NADH dehydrogenase [ubiquinone] iron-sulfur protein 5</fullName>
    </recommendedName>
    <alternativeName>
        <fullName evidence="14">Complex I-15 kDa</fullName>
    </alternativeName>
    <alternativeName>
        <fullName evidence="15">NADH-ubiquinone oxidoreductase 15 kDa subunit</fullName>
    </alternativeName>
</protein>
<dbReference type="GO" id="GO:0005743">
    <property type="term" value="C:mitochondrial inner membrane"/>
    <property type="evidence" value="ECO:0007669"/>
    <property type="project" value="UniProtKB-SubCell"/>
</dbReference>
<evidence type="ECO:0000256" key="14">
    <source>
        <dbReference type="ARBA" id="ARBA00031222"/>
    </source>
</evidence>
<evidence type="ECO:0000256" key="1">
    <source>
        <dbReference type="ARBA" id="ARBA00003195"/>
    </source>
</evidence>
<keyword evidence="9" id="KW-0999">Mitochondrion inner membrane</keyword>
<evidence type="ECO:0000256" key="16">
    <source>
        <dbReference type="PIRSR" id="PIRSR619342-50"/>
    </source>
</evidence>
<comment type="function">
    <text evidence="1">Accessory subunit of the mitochondrial membrane respiratory chain NADH dehydrogenase (Complex I), that is believed not to be involved in catalysis. Complex I functions in the transfer of electrons from NADH to the respiratory chain. The immediate electron acceptor for the enzyme is believed to be ubiquinone.</text>
</comment>
<keyword evidence="13 16" id="KW-1015">Disulfide bond</keyword>
<accession>A0A067M4E9</accession>
<proteinExistence type="inferred from homology"/>
<dbReference type="CDD" id="cd24141">
    <property type="entry name" value="NDUFS5-like"/>
    <property type="match status" value="1"/>
</dbReference>
<evidence type="ECO:0000256" key="6">
    <source>
        <dbReference type="ARBA" id="ARBA00013482"/>
    </source>
</evidence>
<dbReference type="STRING" id="930990.A0A067M4E9"/>
<dbReference type="PANTHER" id="PTHR15224">
    <property type="entry name" value="NADH DEHYDROGENASE [UBIQUINONE] IRON-SULFUR PROTEIN 5"/>
    <property type="match status" value="1"/>
</dbReference>
<evidence type="ECO:0000256" key="10">
    <source>
        <dbReference type="ARBA" id="ARBA00022982"/>
    </source>
</evidence>
<evidence type="ECO:0000256" key="3">
    <source>
        <dbReference type="ARBA" id="ARBA00004637"/>
    </source>
</evidence>
<dbReference type="AlphaFoldDB" id="A0A067M4E9"/>
<keyword evidence="11" id="KW-0496">Mitochondrion</keyword>
<evidence type="ECO:0000256" key="7">
    <source>
        <dbReference type="ARBA" id="ARBA00022448"/>
    </source>
</evidence>
<comment type="similarity">
    <text evidence="4">Belongs to the complex I NDUFS5 subunit family.</text>
</comment>
<keyword evidence="10" id="KW-0249">Electron transport</keyword>
<dbReference type="GO" id="GO:0005758">
    <property type="term" value="C:mitochondrial intermembrane space"/>
    <property type="evidence" value="ECO:0007669"/>
    <property type="project" value="UniProtKB-SubCell"/>
</dbReference>
<sequence length="90" mass="9892">MASGYGYTGGRSRCFPLWQEFAKCYAQTDNPSDCVAASKDYTECLHHTQEIARARAVKTHFIEKAAHQTKEGRKTADILSEGVIVGVGLI</sequence>
<feature type="non-terminal residue" evidence="17">
    <location>
        <position position="90"/>
    </location>
</feature>
<keyword evidence="18" id="KW-1185">Reference proteome</keyword>
<comment type="subunit">
    <text evidence="5">Mammalian complex I is composed of 45 different subunits. This is a component of the iron-sulfur (IP) fragment of the enzyme.</text>
</comment>
<dbReference type="Proteomes" id="UP000027195">
    <property type="component" value="Unassembled WGS sequence"/>
</dbReference>
<evidence type="ECO:0000256" key="4">
    <source>
        <dbReference type="ARBA" id="ARBA00007372"/>
    </source>
</evidence>
<feature type="disulfide bond" evidence="16">
    <location>
        <begin position="14"/>
        <end position="44"/>
    </location>
</feature>
<evidence type="ECO:0000313" key="18">
    <source>
        <dbReference type="Proteomes" id="UP000027195"/>
    </source>
</evidence>
<keyword evidence="12" id="KW-0472">Membrane</keyword>
<keyword evidence="8" id="KW-0679">Respiratory chain</keyword>
<evidence type="ECO:0000256" key="9">
    <source>
        <dbReference type="ARBA" id="ARBA00022792"/>
    </source>
</evidence>
<dbReference type="InParanoid" id="A0A067M4E9"/>
<gene>
    <name evidence="17" type="ORF">BOTBODRAFT_137553</name>
</gene>